<proteinExistence type="predicted"/>
<evidence type="ECO:0000313" key="1">
    <source>
        <dbReference type="EMBL" id="GET23498.1"/>
    </source>
</evidence>
<protein>
    <submittedName>
        <fullName evidence="1">Uncharacterized protein</fullName>
    </submittedName>
</protein>
<keyword evidence="2" id="KW-1185">Reference proteome</keyword>
<dbReference type="Proteomes" id="UP000396862">
    <property type="component" value="Unassembled WGS sequence"/>
</dbReference>
<gene>
    <name evidence="1" type="ORF">JCM18694_37440</name>
</gene>
<reference evidence="1 2" key="1">
    <citation type="submission" date="2019-10" db="EMBL/GenBank/DDBJ databases">
        <title>Prolixibacter strains distinguished by the presence of nitrate reductase genes were adept at nitrate-dependent anaerobic corrosion of metallic iron and carbon steel.</title>
        <authorList>
            <person name="Iino T."/>
            <person name="Shono N."/>
            <person name="Ito K."/>
            <person name="Nakamura R."/>
            <person name="Sueoka K."/>
            <person name="Harayama S."/>
            <person name="Ohkuma M."/>
        </authorList>
    </citation>
    <scope>NUCLEOTIDE SEQUENCE [LARGE SCALE GENOMIC DNA]</scope>
    <source>
        <strain evidence="1 2">MIC1-1</strain>
    </source>
</reference>
<comment type="caution">
    <text evidence="1">The sequence shown here is derived from an EMBL/GenBank/DDBJ whole genome shotgun (WGS) entry which is preliminary data.</text>
</comment>
<evidence type="ECO:0000313" key="2">
    <source>
        <dbReference type="Proteomes" id="UP000396862"/>
    </source>
</evidence>
<dbReference type="EMBL" id="BLAU01000001">
    <property type="protein sequence ID" value="GET23498.1"/>
    <property type="molecule type" value="Genomic_DNA"/>
</dbReference>
<accession>A0ABQ0ZQ09</accession>
<name>A0ABQ0ZQ09_9BACT</name>
<sequence>MKIQRGGTKTSSFLYPFVAFQVRIKTRAVLVKIQLNKPFEIGMWQECSSDVKKLKQLLSA</sequence>
<organism evidence="1 2">
    <name type="scientific">Prolixibacter denitrificans</name>
    <dbReference type="NCBI Taxonomy" id="1541063"/>
    <lineage>
        <taxon>Bacteria</taxon>
        <taxon>Pseudomonadati</taxon>
        <taxon>Bacteroidota</taxon>
        <taxon>Bacteroidia</taxon>
        <taxon>Marinilabiliales</taxon>
        <taxon>Prolixibacteraceae</taxon>
        <taxon>Prolixibacter</taxon>
    </lineage>
</organism>